<sequence>MKRFTYFCACLIATCIAIPALAQTKLKKQMARKYEIQKRISQHQGDRAINFALFDEMIPKKADMTTPFTALMPSYNVSSPLKSPVLTARKVEILGSHISGDYGEMISFTPSASISYNVLKTLGYDVKFNGGCALIDNKYYGMNVWELGGMKMIDLYEFNTDTWEPATEEPAQIYDKSLLATETAKDPKSSKVFGQFFTSDLSALEWGFVDYATQSRTVIKKSQHRIVALGYGNDNFAYGVATDGNLYKIDPSTGNETLVGATGVKVMTSANKYYEQSGEIDPVSGEFYWAATDGNMVSKLYTVNLTTGAATEIGALPDAVVGMAIPGAEAADGAPNKVTDVSYSFANGSLSGKVKFTAPTTTYAGDALPTGTALSYTIYVNGKKVAEGTVKPGETIEPDVTVPEAGMCNFKIITSNAVGEGAKFIDNQWVGHDEMAAPGDIIMTRSGSNNSHVKITWTASTETLHDGYIGNVTYNVYRVENGKLKLVSEKQSGFTFEEDLPADAVFGNYYYVIQTINGDVEGEYDQTEEFYYGKAYEPNYSETFDNEASTTPYIKVNRVKGSYNDWEWDKEEKYMKCSSSLKGKSDSWLISPPIHLKAGYTYFVKYDVITPAAYKEKLEVKWGKDANDNETLLTEQLMPVTEYPGKASIVTNYEKEITIGSDGNYNFGFHAVSESGSYFVAIDNFKVELGPLPTAPASVTNLSGETEPSGLDEAFIKFTAPTKNRKGETITSLDKIVVMSGDRMVGTVSPVTPGQVCTVHDTNAEHGDNTYDIYAYNENGVGQKATITIKVGQDKPGAIPSLSAIDQLNSVKLTWKAPGAAEGGLINPAGLWYQIHYVKSSTEIEEIGQTAKGVTEYTIEDFKTYEGPQRIAYWAVKPRNASGSGPMKIKSMLVGKPYQMPHHRSFANGSDDGMFMAGVASEAGDEWIMLKGESSDKDNGCLYYDPKETGSAMIMLGKVSLRGAVNPQLIFDYKCTPNAKRKMVLVAQPMNGTAQRIDIKDFNTITNAGEWQKAVVKLPKELTKTNYISFIILGEATEKQAEAPIYVDNFNFVDPLPNDAAVELVTPKTVNKGHKVDFKVKITNLGQNDLDAKTMVKISVNGTEVSQVALTKTLKTTDYELLPVSYQTSLNDAADQLDVKAEVVAAGDVEKKNNIDNAIIEYADNNMPKPENVTSTGDNTPVVGLSWSEPAIETPTVTEDFESYDPWSTTMGEWTLVDVDKGYNVSLDGENFKFPHNREQFAFIVAQPKDYPDNKYKKHVTTHSGDKCAMSFLQVANLSKAVPMAADNWMISPALPGKAQTIDFWVKNTGTYAETFEVRYSKGINPLDIRKFIKIGDTHTTNTGQWVNISVDLPEGARFFAIRQNSPSSSTTMFMIDDITFMKGNTPVAYNIYRDGILIGTSTDYKFEDQPNNDGTHTYSITAVYAGGMESEPVEVNVVTDIRGIESKEASSYNVYTLEGVQVLKNAKDLNSLRRGIYIINGKKVMINK</sequence>
<dbReference type="PATRIC" id="fig|28128.5.peg.2530"/>
<dbReference type="eggNOG" id="COG1974">
    <property type="taxonomic scope" value="Bacteria"/>
</dbReference>
<evidence type="ECO:0008006" key="4">
    <source>
        <dbReference type="Google" id="ProtNLM"/>
    </source>
</evidence>
<reference evidence="3" key="1">
    <citation type="submission" date="2016-01" db="EMBL/GenBank/DDBJ databases">
        <authorList>
            <person name="Mitreva M."/>
            <person name="Pepin K.H."/>
            <person name="Mihindukulasuriya K.A."/>
            <person name="Fulton R."/>
            <person name="Fronick C."/>
            <person name="O'Laughlin M."/>
            <person name="Miner T."/>
            <person name="Herter B."/>
            <person name="Rosa B.A."/>
            <person name="Cordes M."/>
            <person name="Tomlinson C."/>
            <person name="Wollam A."/>
            <person name="Palsikar V.B."/>
            <person name="Mardis E.R."/>
            <person name="Wilson R.K."/>
        </authorList>
    </citation>
    <scope>NUCLEOTIDE SEQUENCE [LARGE SCALE GENOMIC DNA]</scope>
    <source>
        <strain evidence="3">MJR7716</strain>
    </source>
</reference>
<organism evidence="2 3">
    <name type="scientific">Prevotella corporis</name>
    <dbReference type="NCBI Taxonomy" id="28128"/>
    <lineage>
        <taxon>Bacteria</taxon>
        <taxon>Pseudomonadati</taxon>
        <taxon>Bacteroidota</taxon>
        <taxon>Bacteroidia</taxon>
        <taxon>Bacteroidales</taxon>
        <taxon>Prevotellaceae</taxon>
        <taxon>Prevotella</taxon>
    </lineage>
</organism>
<gene>
    <name evidence="2" type="ORF">HMPREF3226_02458</name>
</gene>
<feature type="chain" id="PRO_5007458524" description="CARDB domain-containing protein" evidence="1">
    <location>
        <begin position="23"/>
        <end position="1489"/>
    </location>
</feature>
<dbReference type="RefSeq" id="WP_156439272.1">
    <property type="nucleotide sequence ID" value="NZ_KQ957321.1"/>
</dbReference>
<protein>
    <recommendedName>
        <fullName evidence="4">CARDB domain-containing protein</fullName>
    </recommendedName>
</protein>
<dbReference type="STRING" id="28128.HMPREF3226_02458"/>
<dbReference type="OrthoDB" id="1086190at2"/>
<evidence type="ECO:0000313" key="2">
    <source>
        <dbReference type="EMBL" id="KXA33391.1"/>
    </source>
</evidence>
<feature type="signal peptide" evidence="1">
    <location>
        <begin position="1"/>
        <end position="22"/>
    </location>
</feature>
<comment type="caution">
    <text evidence="2">The sequence shown here is derived from an EMBL/GenBank/DDBJ whole genome shotgun (WGS) entry which is preliminary data.</text>
</comment>
<dbReference type="SUPFAM" id="SSF63825">
    <property type="entry name" value="YWTD domain"/>
    <property type="match status" value="1"/>
</dbReference>
<accession>A0A133PVK2</accession>
<keyword evidence="1" id="KW-0732">Signal</keyword>
<name>A0A133PVK2_9BACT</name>
<dbReference type="Gene3D" id="2.60.120.200">
    <property type="match status" value="2"/>
</dbReference>
<evidence type="ECO:0000256" key="1">
    <source>
        <dbReference type="SAM" id="SignalP"/>
    </source>
</evidence>
<dbReference type="EMBL" id="LRQG01000222">
    <property type="protein sequence ID" value="KXA33391.1"/>
    <property type="molecule type" value="Genomic_DNA"/>
</dbReference>
<proteinExistence type="predicted"/>
<dbReference type="Proteomes" id="UP000070533">
    <property type="component" value="Unassembled WGS sequence"/>
</dbReference>
<keyword evidence="3" id="KW-1185">Reference proteome</keyword>
<evidence type="ECO:0000313" key="3">
    <source>
        <dbReference type="Proteomes" id="UP000070533"/>
    </source>
</evidence>
<dbReference type="NCBIfam" id="NF038128">
    <property type="entry name" value="choice_anch_J"/>
    <property type="match status" value="2"/>
</dbReference>